<accession>D7A141</accession>
<evidence type="ECO:0000313" key="9">
    <source>
        <dbReference type="EMBL" id="ADH87551.1"/>
    </source>
</evidence>
<dbReference type="InterPro" id="IPR035906">
    <property type="entry name" value="MetI-like_sf"/>
</dbReference>
<dbReference type="GO" id="GO:0005886">
    <property type="term" value="C:plasma membrane"/>
    <property type="evidence" value="ECO:0007669"/>
    <property type="project" value="UniProtKB-SubCell"/>
</dbReference>
<sequence>MSLATDGNLSMTDVARERGGLAGRVMRHVALFLGVMLVWELASYYQFVDPLILPRPTAIAAALVNMVLYQGTVWFHLGVTLWEAVAGFVIGSAIGIGLAVAAGLNESFRRYISPYIIALQVTPRIALAPIVIAWLGFGMMPKIAIGALICFFPPFINTLTGLLNVDEDANEMFRSLGARKRQIFFSLMLPNAMPIIMAGLKTAISLALIGAIVGEFISASEGMGVLMQRYTFALNMASSFAVLVILTAMGYVLFLLMEWADNWLVYWRHDARMTAISRKKARAWGGVTGRR</sequence>
<dbReference type="PROSITE" id="PS50928">
    <property type="entry name" value="ABC_TM1"/>
    <property type="match status" value="1"/>
</dbReference>
<keyword evidence="2 7" id="KW-0813">Transport</keyword>
<dbReference type="RefSeq" id="WP_013165056.1">
    <property type="nucleotide sequence ID" value="NC_014217.1"/>
</dbReference>
<feature type="transmembrane region" description="Helical" evidence="7">
    <location>
        <begin position="81"/>
        <end position="104"/>
    </location>
</feature>
<dbReference type="PANTHER" id="PTHR30151">
    <property type="entry name" value="ALKANE SULFONATE ABC TRANSPORTER-RELATED, MEMBRANE SUBUNIT"/>
    <property type="match status" value="1"/>
</dbReference>
<dbReference type="OrthoDB" id="9792509at2"/>
<dbReference type="InterPro" id="IPR000515">
    <property type="entry name" value="MetI-like"/>
</dbReference>
<keyword evidence="6 7" id="KW-0472">Membrane</keyword>
<evidence type="ECO:0000259" key="8">
    <source>
        <dbReference type="PROSITE" id="PS50928"/>
    </source>
</evidence>
<evidence type="ECO:0000256" key="2">
    <source>
        <dbReference type="ARBA" id="ARBA00022448"/>
    </source>
</evidence>
<dbReference type="Proteomes" id="UP000006633">
    <property type="component" value="Chromosome"/>
</dbReference>
<dbReference type="STRING" id="639283.Snov_0215"/>
<evidence type="ECO:0000256" key="4">
    <source>
        <dbReference type="ARBA" id="ARBA00022692"/>
    </source>
</evidence>
<dbReference type="AlphaFoldDB" id="D7A141"/>
<dbReference type="HOGENOM" id="CLU_046113_2_2_5"/>
<reference evidence="9 10" key="1">
    <citation type="journal article" date="2012" name="Stand. Genomic Sci.">
        <title>Complete genome sequence of the facultatively chemolithoautotrophic and methylotrophic alpha Proteobacterium Starkeya novella type strain (ATCC 8093(T)).</title>
        <authorList>
            <person name="Kappler U."/>
            <person name="Davenport K."/>
            <person name="Beatson S."/>
            <person name="Lucas S."/>
            <person name="Lapidus A."/>
            <person name="Copeland A."/>
            <person name="Berry K.W."/>
            <person name="Glavina Del Rio T."/>
            <person name="Hammon N."/>
            <person name="Dalin E."/>
            <person name="Tice H."/>
            <person name="Pitluck S."/>
            <person name="Richardson P."/>
            <person name="Bruce D."/>
            <person name="Goodwin L.A."/>
            <person name="Han C."/>
            <person name="Tapia R."/>
            <person name="Detter J.C."/>
            <person name="Chang Y.J."/>
            <person name="Jeffries C.D."/>
            <person name="Land M."/>
            <person name="Hauser L."/>
            <person name="Kyrpides N.C."/>
            <person name="Goker M."/>
            <person name="Ivanova N."/>
            <person name="Klenk H.P."/>
            <person name="Woyke T."/>
        </authorList>
    </citation>
    <scope>NUCLEOTIDE SEQUENCE [LARGE SCALE GENOMIC DNA]</scope>
    <source>
        <strain evidence="10">ATCC 8093 / DSM 506 / JCM 20403 / CCM 1077 / IAM 12100 / NBRC 12443 / NCIMB 10456</strain>
    </source>
</reference>
<comment type="subcellular location">
    <subcellularLocation>
        <location evidence="1 7">Cell membrane</location>
        <topology evidence="1 7">Multi-pass membrane protein</topology>
    </subcellularLocation>
</comment>
<dbReference type="Pfam" id="PF00528">
    <property type="entry name" value="BPD_transp_1"/>
    <property type="match status" value="1"/>
</dbReference>
<proteinExistence type="inferred from homology"/>
<dbReference type="EMBL" id="CP002026">
    <property type="protein sequence ID" value="ADH87551.1"/>
    <property type="molecule type" value="Genomic_DNA"/>
</dbReference>
<dbReference type="GO" id="GO:0055085">
    <property type="term" value="P:transmembrane transport"/>
    <property type="evidence" value="ECO:0007669"/>
    <property type="project" value="InterPro"/>
</dbReference>
<feature type="transmembrane region" description="Helical" evidence="7">
    <location>
        <begin position="25"/>
        <end position="45"/>
    </location>
</feature>
<evidence type="ECO:0000256" key="3">
    <source>
        <dbReference type="ARBA" id="ARBA00022475"/>
    </source>
</evidence>
<protein>
    <submittedName>
        <fullName evidence="9">Binding-protein-dependent transport systems inner membrane component</fullName>
    </submittedName>
</protein>
<gene>
    <name evidence="9" type="ordered locus">Snov_0215</name>
</gene>
<evidence type="ECO:0000256" key="1">
    <source>
        <dbReference type="ARBA" id="ARBA00004651"/>
    </source>
</evidence>
<dbReference type="KEGG" id="sno:Snov_0215"/>
<feature type="transmembrane region" description="Helical" evidence="7">
    <location>
        <begin position="184"/>
        <end position="212"/>
    </location>
</feature>
<evidence type="ECO:0000256" key="6">
    <source>
        <dbReference type="ARBA" id="ARBA00023136"/>
    </source>
</evidence>
<feature type="transmembrane region" description="Helical" evidence="7">
    <location>
        <begin position="143"/>
        <end position="163"/>
    </location>
</feature>
<feature type="transmembrane region" description="Helical" evidence="7">
    <location>
        <begin position="116"/>
        <end position="137"/>
    </location>
</feature>
<feature type="domain" description="ABC transmembrane type-1" evidence="8">
    <location>
        <begin position="77"/>
        <end position="257"/>
    </location>
</feature>
<dbReference type="CDD" id="cd06261">
    <property type="entry name" value="TM_PBP2"/>
    <property type="match status" value="1"/>
</dbReference>
<keyword evidence="10" id="KW-1185">Reference proteome</keyword>
<evidence type="ECO:0000256" key="7">
    <source>
        <dbReference type="RuleBase" id="RU363032"/>
    </source>
</evidence>
<organism evidence="9 10">
    <name type="scientific">Ancylobacter novellus (strain ATCC 8093 / DSM 506 / JCM 20403 / CCM 1077 / IAM 12100 / NBRC 12443 / NCIMB 10456)</name>
    <name type="common">Starkeya novella</name>
    <dbReference type="NCBI Taxonomy" id="639283"/>
    <lineage>
        <taxon>Bacteria</taxon>
        <taxon>Pseudomonadati</taxon>
        <taxon>Pseudomonadota</taxon>
        <taxon>Alphaproteobacteria</taxon>
        <taxon>Hyphomicrobiales</taxon>
        <taxon>Xanthobacteraceae</taxon>
        <taxon>Ancylobacter</taxon>
    </lineage>
</organism>
<feature type="transmembrane region" description="Helical" evidence="7">
    <location>
        <begin position="232"/>
        <end position="256"/>
    </location>
</feature>
<comment type="similarity">
    <text evidence="7">Belongs to the binding-protein-dependent transport system permease family.</text>
</comment>
<dbReference type="eggNOG" id="COG0600">
    <property type="taxonomic scope" value="Bacteria"/>
</dbReference>
<keyword evidence="4 7" id="KW-0812">Transmembrane</keyword>
<keyword evidence="3" id="KW-1003">Cell membrane</keyword>
<evidence type="ECO:0000256" key="5">
    <source>
        <dbReference type="ARBA" id="ARBA00022989"/>
    </source>
</evidence>
<dbReference type="SUPFAM" id="SSF161098">
    <property type="entry name" value="MetI-like"/>
    <property type="match status" value="1"/>
</dbReference>
<dbReference type="Gene3D" id="1.10.3720.10">
    <property type="entry name" value="MetI-like"/>
    <property type="match status" value="1"/>
</dbReference>
<keyword evidence="5 7" id="KW-1133">Transmembrane helix</keyword>
<feature type="transmembrane region" description="Helical" evidence="7">
    <location>
        <begin position="57"/>
        <end position="75"/>
    </location>
</feature>
<evidence type="ECO:0000313" key="10">
    <source>
        <dbReference type="Proteomes" id="UP000006633"/>
    </source>
</evidence>
<name>D7A141_ANCN5</name>
<dbReference type="PANTHER" id="PTHR30151:SF20">
    <property type="entry name" value="ABC TRANSPORTER PERMEASE PROTEIN HI_0355-RELATED"/>
    <property type="match status" value="1"/>
</dbReference>